<evidence type="ECO:0000313" key="4">
    <source>
        <dbReference type="Proteomes" id="UP000028939"/>
    </source>
</evidence>
<dbReference type="Pfam" id="PF05235">
    <property type="entry name" value="CHAD"/>
    <property type="match status" value="1"/>
</dbReference>
<dbReference type="STRING" id="401472.CUREI_08210"/>
<dbReference type="SMART" id="SM01118">
    <property type="entry name" value="CYTH"/>
    <property type="match status" value="1"/>
</dbReference>
<dbReference type="Gene3D" id="1.40.20.10">
    <property type="entry name" value="CHAD domain"/>
    <property type="match status" value="1"/>
</dbReference>
<dbReference type="CDD" id="cd07374">
    <property type="entry name" value="CYTH-like_Pase"/>
    <property type="match status" value="1"/>
</dbReference>
<dbReference type="InterPro" id="IPR038186">
    <property type="entry name" value="CHAD_dom_sf"/>
</dbReference>
<dbReference type="Gene3D" id="2.40.320.10">
    <property type="entry name" value="Hypothetical Protein Pfu-838710-001"/>
    <property type="match status" value="1"/>
</dbReference>
<dbReference type="SMART" id="SM00880">
    <property type="entry name" value="CHAD"/>
    <property type="match status" value="1"/>
</dbReference>
<dbReference type="KEGG" id="cuv:CUREI_08210"/>
<feature type="domain" description="CYTH" evidence="1">
    <location>
        <begin position="9"/>
        <end position="207"/>
    </location>
</feature>
<dbReference type="InterPro" id="IPR033469">
    <property type="entry name" value="CYTH-like_dom_sf"/>
</dbReference>
<evidence type="ECO:0000259" key="2">
    <source>
        <dbReference type="PROSITE" id="PS51708"/>
    </source>
</evidence>
<dbReference type="PROSITE" id="PS51707">
    <property type="entry name" value="CYTH"/>
    <property type="match status" value="1"/>
</dbReference>
<dbReference type="Pfam" id="PF01928">
    <property type="entry name" value="CYTH"/>
    <property type="match status" value="1"/>
</dbReference>
<name>A0A077HJQ8_9CORY</name>
<keyword evidence="4" id="KW-1185">Reference proteome</keyword>
<feature type="domain" description="CHAD" evidence="2">
    <location>
        <begin position="223"/>
        <end position="518"/>
    </location>
</feature>
<dbReference type="RefSeq" id="WP_038612509.1">
    <property type="nucleotide sequence ID" value="NZ_CAMIAM010000053.1"/>
</dbReference>
<protein>
    <submittedName>
        <fullName evidence="3">Metal-chelation protein CHAD</fullName>
    </submittedName>
</protein>
<sequence>MAAQAPEQFLEVEIKLAVDEGTSLPDLTQLPGVDEIATMREHNLSAVYYDTEDLRLTRSKITLRRRTGGNDDGWHLKLPKEGGRNEVRMPLDDPSAVPEELLTHVRAIVRTAELAPIAQVDNRRVEITLAGAEGAVAEFCDDHVTAWSLLPGGERTSWREWELELSETLAGTDAGNTLINQSTSFLIAAGARKSASPSKLATALGDSASNAPLPPHLRAELDEDSPAAAVVESLRKKRDAIVAWEPRVRADEFDSVHQMRVATREMRSLLETFEGILQGEQLTELEAELKHAAAVLGSARDAEVVEERFLELLDSDESGLVDDAARAHIEGDMRRDYNEAHAEIVDMLNSQRFLDLLDAIDGLLAEPPVAKQDAPAKKEQKQSKEVLYDHLERGYKKLKKRHNKVDEHYHDTDLPLHEREDYVHDVRKAAKKLRYSANAAADAGLKAGRLAKACKALQSKLGDFQDAVTSRDRIQRLADEARERGEDTFAYGMLYQRELDRGERALAGYDDAVREVRKAFKKIKL</sequence>
<proteinExistence type="predicted"/>
<accession>A0A077HJQ8</accession>
<dbReference type="SUPFAM" id="SSF55154">
    <property type="entry name" value="CYTH-like phosphatases"/>
    <property type="match status" value="1"/>
</dbReference>
<dbReference type="Proteomes" id="UP000028939">
    <property type="component" value="Chromosome"/>
</dbReference>
<dbReference type="PANTHER" id="PTHR39339:SF1">
    <property type="entry name" value="CHAD DOMAIN-CONTAINING PROTEIN"/>
    <property type="match status" value="1"/>
</dbReference>
<dbReference type="PANTHER" id="PTHR39339">
    <property type="entry name" value="SLR1444 PROTEIN"/>
    <property type="match status" value="1"/>
</dbReference>
<dbReference type="EMBL" id="CP009215">
    <property type="protein sequence ID" value="AIL97283.1"/>
    <property type="molecule type" value="Genomic_DNA"/>
</dbReference>
<organism evidence="3 4">
    <name type="scientific">Corynebacterium ureicelerivorans</name>
    <dbReference type="NCBI Taxonomy" id="401472"/>
    <lineage>
        <taxon>Bacteria</taxon>
        <taxon>Bacillati</taxon>
        <taxon>Actinomycetota</taxon>
        <taxon>Actinomycetes</taxon>
        <taxon>Mycobacteriales</taxon>
        <taxon>Corynebacteriaceae</taxon>
        <taxon>Corynebacterium</taxon>
    </lineage>
</organism>
<dbReference type="AlphaFoldDB" id="A0A077HJQ8"/>
<evidence type="ECO:0000259" key="1">
    <source>
        <dbReference type="PROSITE" id="PS51707"/>
    </source>
</evidence>
<gene>
    <name evidence="3" type="ORF">CUREI_08210</name>
</gene>
<dbReference type="OrthoDB" id="9777271at2"/>
<dbReference type="PROSITE" id="PS51708">
    <property type="entry name" value="CHAD"/>
    <property type="match status" value="1"/>
</dbReference>
<dbReference type="HOGENOM" id="CLU_026984_1_0_11"/>
<reference evidence="3 4" key="1">
    <citation type="submission" date="2014-08" db="EMBL/GenBank/DDBJ databases">
        <title>Complete genome sequence of Corynebacterium ureicelerivorans DSM 45051, a lipophilic and urea-splitting isolate from a blood culture of a septicaemia patient.</title>
        <authorList>
            <person name="Tippelt A."/>
            <person name="Albersmeier A."/>
            <person name="Brinkrolf K."/>
            <person name="Ruckert C."/>
            <person name="Tauch A."/>
        </authorList>
    </citation>
    <scope>NUCLEOTIDE SEQUENCE [LARGE SCALE GENOMIC DNA]</scope>
    <source>
        <strain evidence="3 4">IMMIB RIV-2301</strain>
    </source>
</reference>
<dbReference type="InterPro" id="IPR007899">
    <property type="entry name" value="CHAD_dom"/>
</dbReference>
<dbReference type="InterPro" id="IPR023577">
    <property type="entry name" value="CYTH_domain"/>
</dbReference>
<evidence type="ECO:0000313" key="3">
    <source>
        <dbReference type="EMBL" id="AIL97283.1"/>
    </source>
</evidence>